<organism evidence="2 3">
    <name type="scientific">Amanita muscaria (strain Koide BX008)</name>
    <dbReference type="NCBI Taxonomy" id="946122"/>
    <lineage>
        <taxon>Eukaryota</taxon>
        <taxon>Fungi</taxon>
        <taxon>Dikarya</taxon>
        <taxon>Basidiomycota</taxon>
        <taxon>Agaricomycotina</taxon>
        <taxon>Agaricomycetes</taxon>
        <taxon>Agaricomycetidae</taxon>
        <taxon>Agaricales</taxon>
        <taxon>Pluteineae</taxon>
        <taxon>Amanitaceae</taxon>
        <taxon>Amanita</taxon>
    </lineage>
</organism>
<reference evidence="2 3" key="1">
    <citation type="submission" date="2014-04" db="EMBL/GenBank/DDBJ databases">
        <title>Evolutionary Origins and Diversification of the Mycorrhizal Mutualists.</title>
        <authorList>
            <consortium name="DOE Joint Genome Institute"/>
            <consortium name="Mycorrhizal Genomics Consortium"/>
            <person name="Kohler A."/>
            <person name="Kuo A."/>
            <person name="Nagy L.G."/>
            <person name="Floudas D."/>
            <person name="Copeland A."/>
            <person name="Barry K.W."/>
            <person name="Cichocki N."/>
            <person name="Veneault-Fourrey C."/>
            <person name="LaButti K."/>
            <person name="Lindquist E.A."/>
            <person name="Lipzen A."/>
            <person name="Lundell T."/>
            <person name="Morin E."/>
            <person name="Murat C."/>
            <person name="Riley R."/>
            <person name="Ohm R."/>
            <person name="Sun H."/>
            <person name="Tunlid A."/>
            <person name="Henrissat B."/>
            <person name="Grigoriev I.V."/>
            <person name="Hibbett D.S."/>
            <person name="Martin F."/>
        </authorList>
    </citation>
    <scope>NUCLEOTIDE SEQUENCE [LARGE SCALE GENOMIC DNA]</scope>
    <source>
        <strain evidence="2 3">Koide BX008</strain>
    </source>
</reference>
<keyword evidence="3" id="KW-1185">Reference proteome</keyword>
<name>A0A0C2W9U2_AMAMK</name>
<feature type="compositionally biased region" description="Basic residues" evidence="1">
    <location>
        <begin position="1"/>
        <end position="10"/>
    </location>
</feature>
<dbReference type="InParanoid" id="A0A0C2W9U2"/>
<dbReference type="AlphaFoldDB" id="A0A0C2W9U2"/>
<feature type="region of interest" description="Disordered" evidence="1">
    <location>
        <begin position="1"/>
        <end position="28"/>
    </location>
</feature>
<feature type="compositionally biased region" description="Basic and acidic residues" evidence="1">
    <location>
        <begin position="11"/>
        <end position="21"/>
    </location>
</feature>
<feature type="non-terminal residue" evidence="2">
    <location>
        <position position="1"/>
    </location>
</feature>
<feature type="compositionally biased region" description="Basic and acidic residues" evidence="1">
    <location>
        <begin position="391"/>
        <end position="408"/>
    </location>
</feature>
<evidence type="ECO:0000313" key="3">
    <source>
        <dbReference type="Proteomes" id="UP000054549"/>
    </source>
</evidence>
<feature type="compositionally biased region" description="Polar residues" evidence="1">
    <location>
        <begin position="343"/>
        <end position="359"/>
    </location>
</feature>
<feature type="region of interest" description="Disordered" evidence="1">
    <location>
        <begin position="271"/>
        <end position="360"/>
    </location>
</feature>
<feature type="region of interest" description="Disordered" evidence="1">
    <location>
        <begin position="391"/>
        <end position="421"/>
    </location>
</feature>
<feature type="compositionally biased region" description="Low complexity" evidence="1">
    <location>
        <begin position="53"/>
        <end position="143"/>
    </location>
</feature>
<proteinExistence type="predicted"/>
<dbReference type="EMBL" id="KN818350">
    <property type="protein sequence ID" value="KIL57982.1"/>
    <property type="molecule type" value="Genomic_DNA"/>
</dbReference>
<gene>
    <name evidence="2" type="ORF">M378DRAFT_15853</name>
</gene>
<evidence type="ECO:0000313" key="2">
    <source>
        <dbReference type="EMBL" id="KIL57982.1"/>
    </source>
</evidence>
<evidence type="ECO:0000256" key="1">
    <source>
        <dbReference type="SAM" id="MobiDB-lite"/>
    </source>
</evidence>
<protein>
    <submittedName>
        <fullName evidence="2">Uncharacterized protein</fullName>
    </submittedName>
</protein>
<accession>A0A0C2W9U2</accession>
<feature type="compositionally biased region" description="Basic and acidic residues" evidence="1">
    <location>
        <begin position="307"/>
        <end position="337"/>
    </location>
</feature>
<feature type="compositionally biased region" description="Basic and acidic residues" evidence="1">
    <location>
        <begin position="275"/>
        <end position="291"/>
    </location>
</feature>
<dbReference type="HOGENOM" id="CLU_653095_0_0_1"/>
<dbReference type="STRING" id="946122.A0A0C2W9U2"/>
<sequence>GKKSRKKFKKERGTEDAKVESDGVEGVSDIDTHLTQVIDLLTKLLAPSNWINASTPSTSSTSTASLNASTTSQSASTTSTSTAPSFTMSTSMTSLSASMTTKKTSTTTKTTSATVKTPAVMAETSATAATNTTSKTMKTTTKSVARTAKEKTTTSKTLNIPITSNTASKSTPSSSTATKSSMTAATVPIVPMITKPANSTSLTLRIPAIRTVPENPASSAAPVVAPKPKPVYRNKQFKIPQPHSVTIQEDQLDQIQDENDEVAETQNFEQEYDQDSEHEQENDQEHEHELEPPEVLEPQGLEPCQKIAEHERDNPNEPQEHEQRAPVVDKEPVDDTRVPVAGPSTTTINQSIEGGTNATDMDRDLFARDLAARLGRIVLPAEHKKAWRKLTNEQKSYWKNESKKLRGSKERKKKGAEDESR</sequence>
<dbReference type="Proteomes" id="UP000054549">
    <property type="component" value="Unassembled WGS sequence"/>
</dbReference>
<feature type="region of interest" description="Disordered" evidence="1">
    <location>
        <begin position="53"/>
        <end position="154"/>
    </location>
</feature>